<reference evidence="8 9" key="1">
    <citation type="submission" date="2019-03" db="EMBL/GenBank/DDBJ databases">
        <title>Draft genome of Gammaproteobacteria bacterium LSUCC0057, a member of the SAR92 clade.</title>
        <authorList>
            <person name="Lanclos V.C."/>
            <person name="Doiron C."/>
            <person name="Henson M.W."/>
            <person name="Thrash J.C."/>
        </authorList>
    </citation>
    <scope>NUCLEOTIDE SEQUENCE [LARGE SCALE GENOMIC DNA]</scope>
    <source>
        <strain evidence="8 9">LSUCC0057</strain>
    </source>
</reference>
<evidence type="ECO:0000313" key="8">
    <source>
        <dbReference type="EMBL" id="TFH68961.1"/>
    </source>
</evidence>
<comment type="cofactor">
    <cofactor evidence="1">
        <name>Zn(2+)</name>
        <dbReference type="ChEBI" id="CHEBI:29105"/>
    </cofactor>
</comment>
<dbReference type="GO" id="GO:0046872">
    <property type="term" value="F:metal ion binding"/>
    <property type="evidence" value="ECO:0007669"/>
    <property type="project" value="UniProtKB-KW"/>
</dbReference>
<dbReference type="GO" id="GO:0033743">
    <property type="term" value="F:peptide-methionine (R)-S-oxide reductase activity"/>
    <property type="evidence" value="ECO:0007669"/>
    <property type="project" value="UniProtKB-EC"/>
</dbReference>
<accession>A0A4Y8UL35</accession>
<sequence length="124" mass="14139">MSREWRTLTPQEHYVIVDKGTERPFSGEYDQHFSAGSYHCRRCDALLYRSQDKFQSHCGWPSFDDEVAGAVRRELDADGRRIEILCAQCNGHLGHVFAGEQLTAKNTRHCVNSLSLRFVPAPAQ</sequence>
<dbReference type="AlphaFoldDB" id="A0A4Y8UL35"/>
<evidence type="ECO:0000256" key="1">
    <source>
        <dbReference type="ARBA" id="ARBA00001947"/>
    </source>
</evidence>
<dbReference type="EMBL" id="SPIA01000001">
    <property type="protein sequence ID" value="TFH68961.1"/>
    <property type="molecule type" value="Genomic_DNA"/>
</dbReference>
<dbReference type="NCBIfam" id="NF004036">
    <property type="entry name" value="PRK05508.1"/>
    <property type="match status" value="1"/>
</dbReference>
<dbReference type="SUPFAM" id="SSF51316">
    <property type="entry name" value="Mss4-like"/>
    <property type="match status" value="1"/>
</dbReference>
<protein>
    <recommendedName>
        <fullName evidence="2">peptide-methionine (R)-S-oxide reductase</fullName>
        <ecNumber evidence="2">1.8.4.12</ecNumber>
    </recommendedName>
</protein>
<evidence type="ECO:0000313" key="9">
    <source>
        <dbReference type="Proteomes" id="UP000298133"/>
    </source>
</evidence>
<dbReference type="InterPro" id="IPR011057">
    <property type="entry name" value="Mss4-like_sf"/>
</dbReference>
<dbReference type="Gene3D" id="2.170.150.20">
    <property type="entry name" value="Peptide methionine sulfoxide reductase"/>
    <property type="match status" value="1"/>
</dbReference>
<dbReference type="Proteomes" id="UP000298133">
    <property type="component" value="Unassembled WGS sequence"/>
</dbReference>
<feature type="domain" description="MsrB" evidence="7">
    <location>
        <begin position="2"/>
        <end position="121"/>
    </location>
</feature>
<keyword evidence="9" id="KW-1185">Reference proteome</keyword>
<evidence type="ECO:0000256" key="4">
    <source>
        <dbReference type="ARBA" id="ARBA00022833"/>
    </source>
</evidence>
<keyword evidence="4" id="KW-0862">Zinc</keyword>
<comment type="caution">
    <text evidence="8">The sequence shown here is derived from an EMBL/GenBank/DDBJ whole genome shotgun (WGS) entry which is preliminary data.</text>
</comment>
<dbReference type="NCBIfam" id="TIGR00357">
    <property type="entry name" value="peptide-methionine (R)-S-oxide reductase MsrB"/>
    <property type="match status" value="1"/>
</dbReference>
<evidence type="ECO:0000259" key="7">
    <source>
        <dbReference type="PROSITE" id="PS51790"/>
    </source>
</evidence>
<dbReference type="EC" id="1.8.4.12" evidence="2"/>
<dbReference type="GO" id="GO:0030091">
    <property type="term" value="P:protein repair"/>
    <property type="evidence" value="ECO:0007669"/>
    <property type="project" value="InterPro"/>
</dbReference>
<dbReference type="PROSITE" id="PS51790">
    <property type="entry name" value="MSRB"/>
    <property type="match status" value="1"/>
</dbReference>
<evidence type="ECO:0000256" key="6">
    <source>
        <dbReference type="ARBA" id="ARBA00048488"/>
    </source>
</evidence>
<dbReference type="PANTHER" id="PTHR46081:SF8">
    <property type="entry name" value="PEPTIDE METHIONINE SULFOXIDE REDUCTASE 2"/>
    <property type="match status" value="1"/>
</dbReference>
<organism evidence="8 9">
    <name type="scientific">Gammaproteobacteria bacterium LSUCC0057</name>
    <dbReference type="NCBI Taxonomy" id="2559237"/>
    <lineage>
        <taxon>Bacteria</taxon>
        <taxon>Pseudomonadati</taxon>
        <taxon>Pseudomonadota</taxon>
        <taxon>Gammaproteobacteria</taxon>
        <taxon>Cellvibrionales</taxon>
        <taxon>Porticoccaceae</taxon>
        <taxon>SAR92 clade</taxon>
    </lineage>
</organism>
<dbReference type="InterPro" id="IPR028427">
    <property type="entry name" value="Met_Sox_Rdtase_MsrB"/>
</dbReference>
<evidence type="ECO:0000256" key="3">
    <source>
        <dbReference type="ARBA" id="ARBA00022723"/>
    </source>
</evidence>
<evidence type="ECO:0000256" key="2">
    <source>
        <dbReference type="ARBA" id="ARBA00012499"/>
    </source>
</evidence>
<gene>
    <name evidence="8" type="ORF">E3W66_03170</name>
</gene>
<dbReference type="PANTHER" id="PTHR46081">
    <property type="entry name" value="PEPTIDE METHIONINE SULFOXIDE REDUCTASE 2"/>
    <property type="match status" value="1"/>
</dbReference>
<dbReference type="Pfam" id="PF01641">
    <property type="entry name" value="SelR"/>
    <property type="match status" value="1"/>
</dbReference>
<dbReference type="InterPro" id="IPR002579">
    <property type="entry name" value="Met_Sox_Rdtase_MsrB_dom"/>
</dbReference>
<keyword evidence="5 8" id="KW-0560">Oxidoreductase</keyword>
<dbReference type="GO" id="GO:0006979">
    <property type="term" value="P:response to oxidative stress"/>
    <property type="evidence" value="ECO:0007669"/>
    <property type="project" value="InterPro"/>
</dbReference>
<comment type="catalytic activity">
    <reaction evidence="6">
        <text>L-methionyl-[protein] + [thioredoxin]-disulfide + H2O = L-methionyl-(R)-S-oxide-[protein] + [thioredoxin]-dithiol</text>
        <dbReference type="Rhea" id="RHEA:24164"/>
        <dbReference type="Rhea" id="RHEA-COMP:10698"/>
        <dbReference type="Rhea" id="RHEA-COMP:10700"/>
        <dbReference type="Rhea" id="RHEA-COMP:12313"/>
        <dbReference type="Rhea" id="RHEA-COMP:12314"/>
        <dbReference type="ChEBI" id="CHEBI:15377"/>
        <dbReference type="ChEBI" id="CHEBI:16044"/>
        <dbReference type="ChEBI" id="CHEBI:29950"/>
        <dbReference type="ChEBI" id="CHEBI:45764"/>
        <dbReference type="ChEBI" id="CHEBI:50058"/>
        <dbReference type="EC" id="1.8.4.12"/>
    </reaction>
</comment>
<name>A0A4Y8UL35_9GAMM</name>
<dbReference type="OrthoDB" id="9785497at2"/>
<keyword evidence="3" id="KW-0479">Metal-binding</keyword>
<proteinExistence type="predicted"/>
<evidence type="ECO:0000256" key="5">
    <source>
        <dbReference type="ARBA" id="ARBA00023002"/>
    </source>
</evidence>